<evidence type="ECO:0000313" key="2">
    <source>
        <dbReference type="Proteomes" id="UP001066276"/>
    </source>
</evidence>
<sequence>MEGVSACMRVHVYDNDQTVRCEAAYSKCEYKYIMKTLHDSRHTLKAQDISANRVKDPPTLSNGSEVELLELLETEA</sequence>
<dbReference type="AlphaFoldDB" id="A0AAV7WEV8"/>
<gene>
    <name evidence="1" type="ORF">NDU88_006202</name>
</gene>
<protein>
    <submittedName>
        <fullName evidence="1">Uncharacterized protein</fullName>
    </submittedName>
</protein>
<reference evidence="1" key="1">
    <citation type="journal article" date="2022" name="bioRxiv">
        <title>Sequencing and chromosome-scale assembly of the giantPleurodeles waltlgenome.</title>
        <authorList>
            <person name="Brown T."/>
            <person name="Elewa A."/>
            <person name="Iarovenko S."/>
            <person name="Subramanian E."/>
            <person name="Araus A.J."/>
            <person name="Petzold A."/>
            <person name="Susuki M."/>
            <person name="Suzuki K.-i.T."/>
            <person name="Hayashi T."/>
            <person name="Toyoda A."/>
            <person name="Oliveira C."/>
            <person name="Osipova E."/>
            <person name="Leigh N.D."/>
            <person name="Simon A."/>
            <person name="Yun M.H."/>
        </authorList>
    </citation>
    <scope>NUCLEOTIDE SEQUENCE</scope>
    <source>
        <strain evidence="1">20211129_DDA</strain>
        <tissue evidence="1">Liver</tissue>
    </source>
</reference>
<comment type="caution">
    <text evidence="1">The sequence shown here is derived from an EMBL/GenBank/DDBJ whole genome shotgun (WGS) entry which is preliminary data.</text>
</comment>
<proteinExistence type="predicted"/>
<dbReference type="Proteomes" id="UP001066276">
    <property type="component" value="Chromosome 1_2"/>
</dbReference>
<accession>A0AAV7WEV8</accession>
<name>A0AAV7WEV8_PLEWA</name>
<keyword evidence="2" id="KW-1185">Reference proteome</keyword>
<organism evidence="1 2">
    <name type="scientific">Pleurodeles waltl</name>
    <name type="common">Iberian ribbed newt</name>
    <dbReference type="NCBI Taxonomy" id="8319"/>
    <lineage>
        <taxon>Eukaryota</taxon>
        <taxon>Metazoa</taxon>
        <taxon>Chordata</taxon>
        <taxon>Craniata</taxon>
        <taxon>Vertebrata</taxon>
        <taxon>Euteleostomi</taxon>
        <taxon>Amphibia</taxon>
        <taxon>Batrachia</taxon>
        <taxon>Caudata</taxon>
        <taxon>Salamandroidea</taxon>
        <taxon>Salamandridae</taxon>
        <taxon>Pleurodelinae</taxon>
        <taxon>Pleurodeles</taxon>
    </lineage>
</organism>
<dbReference type="EMBL" id="JANPWB010000002">
    <property type="protein sequence ID" value="KAJ1210840.1"/>
    <property type="molecule type" value="Genomic_DNA"/>
</dbReference>
<evidence type="ECO:0000313" key="1">
    <source>
        <dbReference type="EMBL" id="KAJ1210840.1"/>
    </source>
</evidence>